<evidence type="ECO:0000256" key="9">
    <source>
        <dbReference type="ARBA" id="ARBA00023326"/>
    </source>
</evidence>
<evidence type="ECO:0000256" key="6">
    <source>
        <dbReference type="ARBA" id="ARBA00022801"/>
    </source>
</evidence>
<sequence>MMESSATPTTLRETAAQCCKQVYIGAAILPRPLFVPDFDDDCEVDEDVDGAEADSDAIVYRRPRIKCATILTVTAEEECRSRSRPTRYSQVLSSEFNSVVIEHHLKWSPLVIHPYMDAPPPPDAPRTHLGNYDFHHVDSMVDWAIENNMHIKGHVLVWHVTSPVSILEQMTPTQVRNAVKRHIFTTIAYFKDRISMWDVVNEALASDGTLVENVFYRKMGPNYIEECFRWAHEADPNAFLIYNDNKVEGCGSGDCDDKKCKAKSPNQAKADGFYNLLKDLVQKNVPIHGAGMQAHFSAGGVKNQRAPTPSMVKRQIRRIGMLGLNVNISEMDVRVSTLTSTTACDADIKTVREIAQTEIYQDILTAALSEPAFHGIWLWGFTDRHTWVKNFYYDDAPLIFDENYKRKASYNGVQSSLLSLCSGRTGTSFKYLEVDVDDEGNEWGHKWMLPEPDDEEQSVGGNKKRDTTKIGQPDWMQST</sequence>
<dbReference type="InterPro" id="IPR017853">
    <property type="entry name" value="GH"/>
</dbReference>
<evidence type="ECO:0000256" key="2">
    <source>
        <dbReference type="ARBA" id="ARBA00007495"/>
    </source>
</evidence>
<dbReference type="Pfam" id="PF00331">
    <property type="entry name" value="Glyco_hydro_10"/>
    <property type="match status" value="1"/>
</dbReference>
<evidence type="ECO:0000256" key="1">
    <source>
        <dbReference type="ARBA" id="ARBA00000681"/>
    </source>
</evidence>
<feature type="domain" description="GH10" evidence="11">
    <location>
        <begin position="81"/>
        <end position="416"/>
    </location>
</feature>
<keyword evidence="8" id="KW-0326">Glycosidase</keyword>
<keyword evidence="9" id="KW-0624">Polysaccharide degradation</keyword>
<dbReference type="Proteomes" id="UP001530293">
    <property type="component" value="Unassembled WGS sequence"/>
</dbReference>
<dbReference type="PROSITE" id="PS51760">
    <property type="entry name" value="GH10_2"/>
    <property type="match status" value="1"/>
</dbReference>
<feature type="region of interest" description="Disordered" evidence="10">
    <location>
        <begin position="443"/>
        <end position="479"/>
    </location>
</feature>
<dbReference type="EMBL" id="JALLBG020000257">
    <property type="protein sequence ID" value="KAL3757629.1"/>
    <property type="molecule type" value="Genomic_DNA"/>
</dbReference>
<evidence type="ECO:0000313" key="13">
    <source>
        <dbReference type="Proteomes" id="UP001530293"/>
    </source>
</evidence>
<keyword evidence="6" id="KW-0378">Hydrolase</keyword>
<reference evidence="12 13" key="1">
    <citation type="submission" date="2024-10" db="EMBL/GenBank/DDBJ databases">
        <title>Updated reference genomes for cyclostephanoid diatoms.</title>
        <authorList>
            <person name="Roberts W.R."/>
            <person name="Alverson A.J."/>
        </authorList>
    </citation>
    <scope>NUCLEOTIDE SEQUENCE [LARGE SCALE GENOMIC DNA]</scope>
    <source>
        <strain evidence="12 13">AJA232-27</strain>
    </source>
</reference>
<dbReference type="InterPro" id="IPR044846">
    <property type="entry name" value="GH10"/>
</dbReference>
<evidence type="ECO:0000256" key="3">
    <source>
        <dbReference type="ARBA" id="ARBA00012590"/>
    </source>
</evidence>
<comment type="caution">
    <text evidence="12">The sequence shown here is derived from an EMBL/GenBank/DDBJ whole genome shotgun (WGS) entry which is preliminary data.</text>
</comment>
<evidence type="ECO:0000256" key="7">
    <source>
        <dbReference type="ARBA" id="ARBA00023277"/>
    </source>
</evidence>
<name>A0ABD3M0S5_9STRA</name>
<keyword evidence="7" id="KW-0119">Carbohydrate metabolism</keyword>
<comment type="catalytic activity">
    <reaction evidence="1">
        <text>Endohydrolysis of (1-&gt;4)-beta-D-xylosidic linkages in xylans.</text>
        <dbReference type="EC" id="3.2.1.8"/>
    </reaction>
</comment>
<evidence type="ECO:0000256" key="5">
    <source>
        <dbReference type="ARBA" id="ARBA00022729"/>
    </source>
</evidence>
<evidence type="ECO:0000256" key="8">
    <source>
        <dbReference type="ARBA" id="ARBA00023295"/>
    </source>
</evidence>
<dbReference type="PANTHER" id="PTHR31490">
    <property type="entry name" value="GLYCOSYL HYDROLASE"/>
    <property type="match status" value="1"/>
</dbReference>
<evidence type="ECO:0000256" key="10">
    <source>
        <dbReference type="SAM" id="MobiDB-lite"/>
    </source>
</evidence>
<proteinExistence type="inferred from homology"/>
<dbReference type="GO" id="GO:0031176">
    <property type="term" value="F:endo-1,4-beta-xylanase activity"/>
    <property type="evidence" value="ECO:0007669"/>
    <property type="project" value="UniProtKB-EC"/>
</dbReference>
<dbReference type="EC" id="3.2.1.8" evidence="3"/>
<keyword evidence="4" id="KW-0858">Xylan degradation</keyword>
<comment type="similarity">
    <text evidence="2">Belongs to the glycosyl hydrolase 10 (cellulase F) family.</text>
</comment>
<protein>
    <recommendedName>
        <fullName evidence="3">endo-1,4-beta-xylanase</fullName>
        <ecNumber evidence="3">3.2.1.8</ecNumber>
    </recommendedName>
</protein>
<dbReference type="PRINTS" id="PR00134">
    <property type="entry name" value="GLHYDRLASE10"/>
</dbReference>
<evidence type="ECO:0000256" key="4">
    <source>
        <dbReference type="ARBA" id="ARBA00022651"/>
    </source>
</evidence>
<dbReference type="SMART" id="SM00633">
    <property type="entry name" value="Glyco_10"/>
    <property type="match status" value="1"/>
</dbReference>
<dbReference type="SUPFAM" id="SSF51445">
    <property type="entry name" value="(Trans)glycosidases"/>
    <property type="match status" value="1"/>
</dbReference>
<accession>A0ABD3M0S5</accession>
<gene>
    <name evidence="12" type="ORF">ACHAWU_004731</name>
</gene>
<evidence type="ECO:0000259" key="11">
    <source>
        <dbReference type="PROSITE" id="PS51760"/>
    </source>
</evidence>
<evidence type="ECO:0000313" key="12">
    <source>
        <dbReference type="EMBL" id="KAL3757629.1"/>
    </source>
</evidence>
<dbReference type="PANTHER" id="PTHR31490:SF88">
    <property type="entry name" value="BETA-XYLANASE"/>
    <property type="match status" value="1"/>
</dbReference>
<dbReference type="InterPro" id="IPR001000">
    <property type="entry name" value="GH10_dom"/>
</dbReference>
<dbReference type="AlphaFoldDB" id="A0ABD3M0S5"/>
<organism evidence="12 13">
    <name type="scientific">Discostella pseudostelligera</name>
    <dbReference type="NCBI Taxonomy" id="259834"/>
    <lineage>
        <taxon>Eukaryota</taxon>
        <taxon>Sar</taxon>
        <taxon>Stramenopiles</taxon>
        <taxon>Ochrophyta</taxon>
        <taxon>Bacillariophyta</taxon>
        <taxon>Coscinodiscophyceae</taxon>
        <taxon>Thalassiosirophycidae</taxon>
        <taxon>Stephanodiscales</taxon>
        <taxon>Stephanodiscaceae</taxon>
        <taxon>Discostella</taxon>
    </lineage>
</organism>
<keyword evidence="5" id="KW-0732">Signal</keyword>
<dbReference type="Gene3D" id="3.20.20.80">
    <property type="entry name" value="Glycosidases"/>
    <property type="match status" value="1"/>
</dbReference>
<keyword evidence="13" id="KW-1185">Reference proteome</keyword>
<dbReference type="GO" id="GO:0045493">
    <property type="term" value="P:xylan catabolic process"/>
    <property type="evidence" value="ECO:0007669"/>
    <property type="project" value="UniProtKB-KW"/>
</dbReference>